<dbReference type="Proteomes" id="UP000654004">
    <property type="component" value="Unassembled WGS sequence"/>
</dbReference>
<comment type="similarity">
    <text evidence="1">Belongs to the GST superfamily. NadH family.</text>
</comment>
<evidence type="ECO:0000313" key="4">
    <source>
        <dbReference type="Proteomes" id="UP000654004"/>
    </source>
</evidence>
<dbReference type="GO" id="GO:0016853">
    <property type="term" value="F:isomerase activity"/>
    <property type="evidence" value="ECO:0007669"/>
    <property type="project" value="UniProtKB-KW"/>
</dbReference>
<dbReference type="SUPFAM" id="SSF52833">
    <property type="entry name" value="Thioredoxin-like"/>
    <property type="match status" value="1"/>
</dbReference>
<accession>A0ABQ2QNA4</accession>
<dbReference type="InterPro" id="IPR051924">
    <property type="entry name" value="GST_Kappa/NadH"/>
</dbReference>
<evidence type="ECO:0000259" key="2">
    <source>
        <dbReference type="Pfam" id="PF01323"/>
    </source>
</evidence>
<organism evidence="3 4">
    <name type="scientific">Shewanella ulleungensis</name>
    <dbReference type="NCBI Taxonomy" id="2282699"/>
    <lineage>
        <taxon>Bacteria</taxon>
        <taxon>Pseudomonadati</taxon>
        <taxon>Pseudomonadota</taxon>
        <taxon>Gammaproteobacteria</taxon>
        <taxon>Alteromonadales</taxon>
        <taxon>Shewanellaceae</taxon>
        <taxon>Shewanella</taxon>
    </lineage>
</organism>
<dbReference type="InterPro" id="IPR044087">
    <property type="entry name" value="NahD-like"/>
</dbReference>
<gene>
    <name evidence="3" type="ORF">GCM10009410_22610</name>
</gene>
<dbReference type="PANTHER" id="PTHR42943:SF13">
    <property type="entry name" value="GLUTATHIONE S-TRANSFERASE KAPPA-RELATED"/>
    <property type="match status" value="1"/>
</dbReference>
<dbReference type="PIRSF" id="PIRSF006386">
    <property type="entry name" value="HCCAis_GSTk"/>
    <property type="match status" value="1"/>
</dbReference>
<dbReference type="InterPro" id="IPR001853">
    <property type="entry name" value="DSBA-like_thioredoxin_dom"/>
</dbReference>
<sequence length="201" mass="22778">MLIMKTAIDYYFTNLSPYAYLGHQTFNVMANQHQKAINYKPIKLAKLFAVLGVLPVKQRPQARQDYRLIELARWSKKRQLPLNLHPAFFPADPSLADRCTIVLQQMGKDPSEFVANVMAACWAQEQNIADVTVIQQILTSINVDADNVIQQALSSGIDNIYEANTTDAIEKGLLGVPTYIYLDEPFWGQDRLELMADKFAK</sequence>
<dbReference type="EC" id="5.99.1.4" evidence="1"/>
<dbReference type="PANTHER" id="PTHR42943">
    <property type="entry name" value="GLUTATHIONE S-TRANSFERASE KAPPA"/>
    <property type="match status" value="1"/>
</dbReference>
<feature type="domain" description="DSBA-like thioredoxin" evidence="2">
    <location>
        <begin position="8"/>
        <end position="199"/>
    </location>
</feature>
<comment type="caution">
    <text evidence="3">The sequence shown here is derived from an EMBL/GenBank/DDBJ whole genome shotgun (WGS) entry which is preliminary data.</text>
</comment>
<dbReference type="Gene3D" id="3.40.30.10">
    <property type="entry name" value="Glutaredoxin"/>
    <property type="match status" value="1"/>
</dbReference>
<evidence type="ECO:0000313" key="3">
    <source>
        <dbReference type="EMBL" id="GGP88272.1"/>
    </source>
</evidence>
<protein>
    <recommendedName>
        <fullName evidence="1">2-hydroxychromene-2-carboxylate isomerase</fullName>
        <ecNumber evidence="1">5.99.1.4</ecNumber>
    </recommendedName>
</protein>
<dbReference type="Pfam" id="PF01323">
    <property type="entry name" value="DSBA"/>
    <property type="match status" value="1"/>
</dbReference>
<comment type="catalytic activity">
    <reaction evidence="1">
        <text>2-hydroxychromene-2-carboxylate = (3E)-4-(2-hydroxyphenyl)-2-oxobut-3-enoate</text>
        <dbReference type="Rhea" id="RHEA:27401"/>
        <dbReference type="ChEBI" id="CHEBI:59350"/>
        <dbReference type="ChEBI" id="CHEBI:59353"/>
        <dbReference type="EC" id="5.99.1.4"/>
    </reaction>
</comment>
<reference evidence="4" key="1">
    <citation type="journal article" date="2019" name="Int. J. Syst. Evol. Microbiol.">
        <title>The Global Catalogue of Microorganisms (GCM) 10K type strain sequencing project: providing services to taxonomists for standard genome sequencing and annotation.</title>
        <authorList>
            <consortium name="The Broad Institute Genomics Platform"/>
            <consortium name="The Broad Institute Genome Sequencing Center for Infectious Disease"/>
            <person name="Wu L."/>
            <person name="Ma J."/>
        </authorList>
    </citation>
    <scope>NUCLEOTIDE SEQUENCE [LARGE SCALE GENOMIC DNA]</scope>
    <source>
        <strain evidence="4">JCM 32305</strain>
    </source>
</reference>
<name>A0ABQ2QNA4_9GAMM</name>
<proteinExistence type="inferred from homology"/>
<dbReference type="InterPro" id="IPR014440">
    <property type="entry name" value="HCCAis_GSTk"/>
</dbReference>
<evidence type="ECO:0000256" key="1">
    <source>
        <dbReference type="PIRNR" id="PIRNR006386"/>
    </source>
</evidence>
<dbReference type="InterPro" id="IPR036249">
    <property type="entry name" value="Thioredoxin-like_sf"/>
</dbReference>
<keyword evidence="4" id="KW-1185">Reference proteome</keyword>
<dbReference type="EMBL" id="BMQW01000005">
    <property type="protein sequence ID" value="GGP88272.1"/>
    <property type="molecule type" value="Genomic_DNA"/>
</dbReference>
<keyword evidence="1 3" id="KW-0413">Isomerase</keyword>
<dbReference type="CDD" id="cd03022">
    <property type="entry name" value="DsbA_HCCA_Iso"/>
    <property type="match status" value="1"/>
</dbReference>